<protein>
    <submittedName>
        <fullName evidence="1">Uncharacterized protein</fullName>
    </submittedName>
</protein>
<dbReference type="HOGENOM" id="CLU_1897034_0_0_1"/>
<dbReference type="InParanoid" id="A0A0C3IG89"/>
<evidence type="ECO:0000313" key="2">
    <source>
        <dbReference type="Proteomes" id="UP000054217"/>
    </source>
</evidence>
<name>A0A0C3IG89_PISTI</name>
<proteinExistence type="predicted"/>
<accession>A0A0C3IG89</accession>
<keyword evidence="2" id="KW-1185">Reference proteome</keyword>
<reference evidence="1 2" key="1">
    <citation type="submission" date="2014-04" db="EMBL/GenBank/DDBJ databases">
        <authorList>
            <consortium name="DOE Joint Genome Institute"/>
            <person name="Kuo A."/>
            <person name="Kohler A."/>
            <person name="Costa M.D."/>
            <person name="Nagy L.G."/>
            <person name="Floudas D."/>
            <person name="Copeland A."/>
            <person name="Barry K.W."/>
            <person name="Cichocki N."/>
            <person name="Veneault-Fourrey C."/>
            <person name="LaButti K."/>
            <person name="Lindquist E.A."/>
            <person name="Lipzen A."/>
            <person name="Lundell T."/>
            <person name="Morin E."/>
            <person name="Murat C."/>
            <person name="Sun H."/>
            <person name="Tunlid A."/>
            <person name="Henrissat B."/>
            <person name="Grigoriev I.V."/>
            <person name="Hibbett D.S."/>
            <person name="Martin F."/>
            <person name="Nordberg H.P."/>
            <person name="Cantor M.N."/>
            <person name="Hua S.X."/>
        </authorList>
    </citation>
    <scope>NUCLEOTIDE SEQUENCE [LARGE SCALE GENOMIC DNA]</scope>
    <source>
        <strain evidence="1 2">Marx 270</strain>
    </source>
</reference>
<reference evidence="2" key="2">
    <citation type="submission" date="2015-01" db="EMBL/GenBank/DDBJ databases">
        <title>Evolutionary Origins and Diversification of the Mycorrhizal Mutualists.</title>
        <authorList>
            <consortium name="DOE Joint Genome Institute"/>
            <consortium name="Mycorrhizal Genomics Consortium"/>
            <person name="Kohler A."/>
            <person name="Kuo A."/>
            <person name="Nagy L.G."/>
            <person name="Floudas D."/>
            <person name="Copeland A."/>
            <person name="Barry K.W."/>
            <person name="Cichocki N."/>
            <person name="Veneault-Fourrey C."/>
            <person name="LaButti K."/>
            <person name="Lindquist E.A."/>
            <person name="Lipzen A."/>
            <person name="Lundell T."/>
            <person name="Morin E."/>
            <person name="Murat C."/>
            <person name="Riley R."/>
            <person name="Ohm R."/>
            <person name="Sun H."/>
            <person name="Tunlid A."/>
            <person name="Henrissat B."/>
            <person name="Grigoriev I.V."/>
            <person name="Hibbett D.S."/>
            <person name="Martin F."/>
        </authorList>
    </citation>
    <scope>NUCLEOTIDE SEQUENCE [LARGE SCALE GENOMIC DNA]</scope>
    <source>
        <strain evidence="2">Marx 270</strain>
    </source>
</reference>
<dbReference type="AlphaFoldDB" id="A0A0C3IG89"/>
<sequence length="134" mass="15357">MVLFYLHIKLRGSAFSGINPQLPFIAGHVGCEETRKSRGLSLWSGDGSSKSRRSYKYLPILEYYLHPVVPGIAFAPILATSYPGMEKNHPAPFFRHPWIIILFEELQFTSALLPRRPFQTKAWMPFLPRNSQHS</sequence>
<gene>
    <name evidence="1" type="ORF">M404DRAFT_291234</name>
</gene>
<evidence type="ECO:0000313" key="1">
    <source>
        <dbReference type="EMBL" id="KIN96047.1"/>
    </source>
</evidence>
<organism evidence="1 2">
    <name type="scientific">Pisolithus tinctorius Marx 270</name>
    <dbReference type="NCBI Taxonomy" id="870435"/>
    <lineage>
        <taxon>Eukaryota</taxon>
        <taxon>Fungi</taxon>
        <taxon>Dikarya</taxon>
        <taxon>Basidiomycota</taxon>
        <taxon>Agaricomycotina</taxon>
        <taxon>Agaricomycetes</taxon>
        <taxon>Agaricomycetidae</taxon>
        <taxon>Boletales</taxon>
        <taxon>Sclerodermatineae</taxon>
        <taxon>Pisolithaceae</taxon>
        <taxon>Pisolithus</taxon>
    </lineage>
</organism>
<dbReference type="EMBL" id="KN832054">
    <property type="protein sequence ID" value="KIN96047.1"/>
    <property type="molecule type" value="Genomic_DNA"/>
</dbReference>
<dbReference type="Proteomes" id="UP000054217">
    <property type="component" value="Unassembled WGS sequence"/>
</dbReference>